<feature type="domain" description="PCI" evidence="2">
    <location>
        <begin position="137"/>
        <end position="320"/>
    </location>
</feature>
<comment type="caution">
    <text evidence="3">The sequence shown here is derived from an EMBL/GenBank/DDBJ whole genome shotgun (WGS) entry which is preliminary data.</text>
</comment>
<dbReference type="AlphaFoldDB" id="A0A9P6ARM6"/>
<dbReference type="SMART" id="SM00753">
    <property type="entry name" value="PAM"/>
    <property type="match status" value="1"/>
</dbReference>
<dbReference type="Gene3D" id="1.10.10.10">
    <property type="entry name" value="Winged helix-like DNA-binding domain superfamily/Winged helix DNA-binding domain"/>
    <property type="match status" value="1"/>
</dbReference>
<protein>
    <recommendedName>
        <fullName evidence="2">PCI domain-containing protein</fullName>
    </recommendedName>
</protein>
<proteinExistence type="inferred from homology"/>
<reference evidence="3" key="1">
    <citation type="journal article" date="2020" name="Nat. Commun.">
        <title>Large-scale genome sequencing of mycorrhizal fungi provides insights into the early evolution of symbiotic traits.</title>
        <authorList>
            <person name="Miyauchi S."/>
            <person name="Kiss E."/>
            <person name="Kuo A."/>
            <person name="Drula E."/>
            <person name="Kohler A."/>
            <person name="Sanchez-Garcia M."/>
            <person name="Morin E."/>
            <person name="Andreopoulos B."/>
            <person name="Barry K.W."/>
            <person name="Bonito G."/>
            <person name="Buee M."/>
            <person name="Carver A."/>
            <person name="Chen C."/>
            <person name="Cichocki N."/>
            <person name="Clum A."/>
            <person name="Culley D."/>
            <person name="Crous P.W."/>
            <person name="Fauchery L."/>
            <person name="Girlanda M."/>
            <person name="Hayes R.D."/>
            <person name="Keri Z."/>
            <person name="LaButti K."/>
            <person name="Lipzen A."/>
            <person name="Lombard V."/>
            <person name="Magnuson J."/>
            <person name="Maillard F."/>
            <person name="Murat C."/>
            <person name="Nolan M."/>
            <person name="Ohm R.A."/>
            <person name="Pangilinan J."/>
            <person name="Pereira M.F."/>
            <person name="Perotto S."/>
            <person name="Peter M."/>
            <person name="Pfister S."/>
            <person name="Riley R."/>
            <person name="Sitrit Y."/>
            <person name="Stielow J.B."/>
            <person name="Szollosi G."/>
            <person name="Zifcakova L."/>
            <person name="Stursova M."/>
            <person name="Spatafora J.W."/>
            <person name="Tedersoo L."/>
            <person name="Vaario L.M."/>
            <person name="Yamada A."/>
            <person name="Yan M."/>
            <person name="Wang P."/>
            <person name="Xu J."/>
            <person name="Bruns T."/>
            <person name="Baldrian P."/>
            <person name="Vilgalys R."/>
            <person name="Dunand C."/>
            <person name="Henrissat B."/>
            <person name="Grigoriev I.V."/>
            <person name="Hibbett D."/>
            <person name="Nagy L.G."/>
            <person name="Martin F.M."/>
        </authorList>
    </citation>
    <scope>NUCLEOTIDE SEQUENCE</scope>
    <source>
        <strain evidence="3">UP504</strain>
    </source>
</reference>
<dbReference type="GO" id="GO:0016973">
    <property type="term" value="P:poly(A)+ mRNA export from nucleus"/>
    <property type="evidence" value="ECO:0007669"/>
    <property type="project" value="TreeGrafter"/>
</dbReference>
<evidence type="ECO:0000256" key="1">
    <source>
        <dbReference type="ARBA" id="ARBA00025771"/>
    </source>
</evidence>
<dbReference type="GO" id="GO:0003690">
    <property type="term" value="F:double-stranded DNA binding"/>
    <property type="evidence" value="ECO:0007669"/>
    <property type="project" value="InterPro"/>
</dbReference>
<dbReference type="PROSITE" id="PS50250">
    <property type="entry name" value="PCI"/>
    <property type="match status" value="1"/>
</dbReference>
<dbReference type="InterPro" id="IPR036388">
    <property type="entry name" value="WH-like_DNA-bd_sf"/>
</dbReference>
<organism evidence="3 4">
    <name type="scientific">Hydnum rufescens UP504</name>
    <dbReference type="NCBI Taxonomy" id="1448309"/>
    <lineage>
        <taxon>Eukaryota</taxon>
        <taxon>Fungi</taxon>
        <taxon>Dikarya</taxon>
        <taxon>Basidiomycota</taxon>
        <taxon>Agaricomycotina</taxon>
        <taxon>Agaricomycetes</taxon>
        <taxon>Cantharellales</taxon>
        <taxon>Hydnaceae</taxon>
        <taxon>Hydnum</taxon>
    </lineage>
</organism>
<dbReference type="Proteomes" id="UP000886523">
    <property type="component" value="Unassembled WGS sequence"/>
</dbReference>
<dbReference type="InterPro" id="IPR000717">
    <property type="entry name" value="PCI_dom"/>
</dbReference>
<dbReference type="PANTHER" id="PTHR12732:SF0">
    <property type="entry name" value="PCI DOMAIN-CONTAINING PROTEIN 2"/>
    <property type="match status" value="1"/>
</dbReference>
<dbReference type="GO" id="GO:0003723">
    <property type="term" value="F:RNA binding"/>
    <property type="evidence" value="ECO:0007669"/>
    <property type="project" value="InterPro"/>
</dbReference>
<keyword evidence="4" id="KW-1185">Reference proteome</keyword>
<dbReference type="OrthoDB" id="10252687at2759"/>
<accession>A0A9P6ARM6</accession>
<evidence type="ECO:0000313" key="4">
    <source>
        <dbReference type="Proteomes" id="UP000886523"/>
    </source>
</evidence>
<name>A0A9P6ARM6_9AGAM</name>
<dbReference type="PANTHER" id="PTHR12732">
    <property type="entry name" value="UNCHARACTERIZED PROTEASOME COMPONENT REGION PCI-CONTAINING"/>
    <property type="match status" value="1"/>
</dbReference>
<gene>
    <name evidence="3" type="ORF">BS47DRAFT_1348989</name>
</gene>
<evidence type="ECO:0000259" key="2">
    <source>
        <dbReference type="PROSITE" id="PS50250"/>
    </source>
</evidence>
<dbReference type="GO" id="GO:0070390">
    <property type="term" value="C:transcription export complex 2"/>
    <property type="evidence" value="ECO:0007669"/>
    <property type="project" value="TreeGrafter"/>
</dbReference>
<dbReference type="EMBL" id="MU129032">
    <property type="protein sequence ID" value="KAF9509611.1"/>
    <property type="molecule type" value="Genomic_DNA"/>
</dbReference>
<sequence>MDENNREAYKEQATLVNHFFRYFTTQGRWVLPALYSLLYELRALAALADEEAFQKNEKSDFLEDAARICNKAFSNCIMDRTNKPQFSRRWGTYRTVGITLKCYIKANRVSLFKSLLRSLTVQTELPPFEKFPKSDQVTCKYYFGLNRFLQEEYVEAYREFSFAFANCHRDATRNQELILTYLIPLQMLRGRLPSRVLLSKFPRLEQLYTPFVLAIRSGDVKRYDSVLAWGEQRLVSLNVWLCVEKAREICVRGLLKKVWRAAAQPTRLPISLVHRALQMSGIEVAVEEAECIIANMIYRGYVKGYISHEKQMVVLAAKDTFPSLAVRGG</sequence>
<dbReference type="Pfam" id="PF01399">
    <property type="entry name" value="PCI"/>
    <property type="match status" value="1"/>
</dbReference>
<dbReference type="GO" id="GO:0006368">
    <property type="term" value="P:transcription elongation by RNA polymerase II"/>
    <property type="evidence" value="ECO:0007669"/>
    <property type="project" value="TreeGrafter"/>
</dbReference>
<dbReference type="InterPro" id="IPR045114">
    <property type="entry name" value="Csn12-like"/>
</dbReference>
<comment type="similarity">
    <text evidence="1">Belongs to the CSN12 family.</text>
</comment>
<dbReference type="GO" id="GO:0000973">
    <property type="term" value="P:post-transcriptional tethering of RNA polymerase II gene DNA at nuclear periphery"/>
    <property type="evidence" value="ECO:0007669"/>
    <property type="project" value="TreeGrafter"/>
</dbReference>
<evidence type="ECO:0000313" key="3">
    <source>
        <dbReference type="EMBL" id="KAF9509611.1"/>
    </source>
</evidence>